<dbReference type="AlphaFoldDB" id="A0AAV5S0M5"/>
<evidence type="ECO:0000259" key="1">
    <source>
        <dbReference type="Pfam" id="PF24626"/>
    </source>
</evidence>
<evidence type="ECO:0000313" key="3">
    <source>
        <dbReference type="Proteomes" id="UP001377567"/>
    </source>
</evidence>
<dbReference type="Proteomes" id="UP001377567">
    <property type="component" value="Unassembled WGS sequence"/>
</dbReference>
<feature type="domain" description="Tf2-1-like SH3-like" evidence="1">
    <location>
        <begin position="2"/>
        <end position="44"/>
    </location>
</feature>
<keyword evidence="3" id="KW-1185">Reference proteome</keyword>
<comment type="caution">
    <text evidence="2">The sequence shown here is derived from an EMBL/GenBank/DDBJ whole genome shotgun (WGS) entry which is preliminary data.</text>
</comment>
<dbReference type="Pfam" id="PF24626">
    <property type="entry name" value="SH3_Tf2-1"/>
    <property type="match status" value="1"/>
</dbReference>
<protein>
    <recommendedName>
        <fullName evidence="1">Tf2-1-like SH3-like domain-containing protein</fullName>
    </recommendedName>
</protein>
<organism evidence="2 3">
    <name type="scientific">Maudiozyma humilis</name>
    <name type="common">Sour dough yeast</name>
    <name type="synonym">Kazachstania humilis</name>
    <dbReference type="NCBI Taxonomy" id="51915"/>
    <lineage>
        <taxon>Eukaryota</taxon>
        <taxon>Fungi</taxon>
        <taxon>Dikarya</taxon>
        <taxon>Ascomycota</taxon>
        <taxon>Saccharomycotina</taxon>
        <taxon>Saccharomycetes</taxon>
        <taxon>Saccharomycetales</taxon>
        <taxon>Saccharomycetaceae</taxon>
        <taxon>Maudiozyma</taxon>
    </lineage>
</organism>
<proteinExistence type="predicted"/>
<reference evidence="2 3" key="1">
    <citation type="journal article" date="2023" name="Elife">
        <title>Identification of key yeast species and microbe-microbe interactions impacting larval growth of Drosophila in the wild.</title>
        <authorList>
            <person name="Mure A."/>
            <person name="Sugiura Y."/>
            <person name="Maeda R."/>
            <person name="Honda K."/>
            <person name="Sakurai N."/>
            <person name="Takahashi Y."/>
            <person name="Watada M."/>
            <person name="Katoh T."/>
            <person name="Gotoh A."/>
            <person name="Gotoh Y."/>
            <person name="Taniguchi I."/>
            <person name="Nakamura K."/>
            <person name="Hayashi T."/>
            <person name="Katayama T."/>
            <person name="Uemura T."/>
            <person name="Hattori Y."/>
        </authorList>
    </citation>
    <scope>NUCLEOTIDE SEQUENCE [LARGE SCALE GENOMIC DNA]</scope>
    <source>
        <strain evidence="2 3">KH-74</strain>
    </source>
</reference>
<dbReference type="EMBL" id="BTGD01000011">
    <property type="protein sequence ID" value="GMM57167.1"/>
    <property type="molecule type" value="Genomic_DNA"/>
</dbReference>
<accession>A0AAV5S0M5</accession>
<dbReference type="InterPro" id="IPR056924">
    <property type="entry name" value="SH3_Tf2-1"/>
</dbReference>
<evidence type="ECO:0000313" key="2">
    <source>
        <dbReference type="EMBL" id="GMM57167.1"/>
    </source>
</evidence>
<gene>
    <name evidence="2" type="ORF">DAKH74_037830</name>
</gene>
<sequence length="92" mass="10646">MKVQPIYLGPFQIVKVIGDNAYELDLPSSVKKHRVINVKWLKPLRTRAAGKYPKELPRTSVERMIRANEVTAILGYDQARQVYYCQMQDVNP</sequence>
<name>A0AAV5S0M5_MAUHU</name>